<proteinExistence type="predicted"/>
<gene>
    <name evidence="2" type="ORF">KTC_21680</name>
</gene>
<sequence length="260" mass="29790">MNASVELHTELFNTLHNLQEQVRAQAAHLDQAQLFELATTRALLTLLLRPHPAGPIAHLEAAHAAARSQLEHLPAYDPTRLIAVDEGHSYTPRKVLRRILDHALDHLNQIDQWLLWQQQGIVPVPTDGWTTSGETLPEDLHPVNQAEIQSWLWRIDLAVQLVAQRARQLSSEQLDWTPPDGGWTLRYMLHHLAEAETYYCYWISEPLPEEALARYNAASQRLEQRFRHLLSTPLPPEQTFSYARIRETVDALITTEQALL</sequence>
<dbReference type="InterPro" id="IPR024775">
    <property type="entry name" value="DinB-like"/>
</dbReference>
<evidence type="ECO:0000259" key="1">
    <source>
        <dbReference type="Pfam" id="PF12867"/>
    </source>
</evidence>
<dbReference type="Gene3D" id="1.20.120.450">
    <property type="entry name" value="dinb family like domain"/>
    <property type="match status" value="1"/>
</dbReference>
<name>A0A455SG40_9CHLR</name>
<dbReference type="InterPro" id="IPR034660">
    <property type="entry name" value="DinB/YfiT-like"/>
</dbReference>
<reference evidence="2" key="1">
    <citation type="submission" date="2018-12" db="EMBL/GenBank/DDBJ databases">
        <title>Novel natural products biosynthetic potential of the class Ktedonobacteria.</title>
        <authorList>
            <person name="Zheng Y."/>
            <person name="Saitou A."/>
            <person name="Wang C.M."/>
            <person name="Toyoda A."/>
            <person name="Minakuchi Y."/>
            <person name="Sekiguchi Y."/>
            <person name="Ueda K."/>
            <person name="Takano H."/>
            <person name="Sakai Y."/>
            <person name="Yokota A."/>
            <person name="Yabe S."/>
        </authorList>
    </citation>
    <scope>NUCLEOTIDE SEQUENCE</scope>
    <source>
        <strain evidence="2">COM3</strain>
    </source>
</reference>
<evidence type="ECO:0000313" key="2">
    <source>
        <dbReference type="EMBL" id="BBH87417.1"/>
    </source>
</evidence>
<dbReference type="AlphaFoldDB" id="A0A455SG40"/>
<organism evidence="2">
    <name type="scientific">Thermosporothrix sp. COM3</name>
    <dbReference type="NCBI Taxonomy" id="2490863"/>
    <lineage>
        <taxon>Bacteria</taxon>
        <taxon>Bacillati</taxon>
        <taxon>Chloroflexota</taxon>
        <taxon>Ktedonobacteria</taxon>
        <taxon>Ktedonobacterales</taxon>
        <taxon>Thermosporotrichaceae</taxon>
        <taxon>Thermosporothrix</taxon>
    </lineage>
</organism>
<dbReference type="EMBL" id="AP019376">
    <property type="protein sequence ID" value="BBH87417.1"/>
    <property type="molecule type" value="Genomic_DNA"/>
</dbReference>
<accession>A0A455SG40</accession>
<protein>
    <recommendedName>
        <fullName evidence="1">DinB-like domain-containing protein</fullName>
    </recommendedName>
</protein>
<feature type="domain" description="DinB-like" evidence="1">
    <location>
        <begin position="157"/>
        <end position="251"/>
    </location>
</feature>
<dbReference type="Pfam" id="PF12867">
    <property type="entry name" value="DinB_2"/>
    <property type="match status" value="1"/>
</dbReference>
<dbReference type="SUPFAM" id="SSF109854">
    <property type="entry name" value="DinB/YfiT-like putative metalloenzymes"/>
    <property type="match status" value="2"/>
</dbReference>